<reference evidence="3 4" key="1">
    <citation type="submission" date="2023-01" db="EMBL/GenBank/DDBJ databases">
        <title>Analysis of 21 Apiospora genomes using comparative genomics revels a genus with tremendous synthesis potential of carbohydrate active enzymes and secondary metabolites.</title>
        <authorList>
            <person name="Sorensen T."/>
        </authorList>
    </citation>
    <scope>NUCLEOTIDE SEQUENCE [LARGE SCALE GENOMIC DNA]</scope>
    <source>
        <strain evidence="3 4">CBS 117206</strain>
    </source>
</reference>
<feature type="compositionally biased region" description="Polar residues" evidence="1">
    <location>
        <begin position="40"/>
        <end position="49"/>
    </location>
</feature>
<evidence type="ECO:0000256" key="1">
    <source>
        <dbReference type="SAM" id="MobiDB-lite"/>
    </source>
</evidence>
<proteinExistence type="predicted"/>
<protein>
    <submittedName>
        <fullName evidence="3">Uncharacterized protein</fullName>
    </submittedName>
</protein>
<dbReference type="Proteomes" id="UP001392437">
    <property type="component" value="Unassembled WGS sequence"/>
</dbReference>
<evidence type="ECO:0000313" key="3">
    <source>
        <dbReference type="EMBL" id="KAK8099867.1"/>
    </source>
</evidence>
<feature type="compositionally biased region" description="Low complexity" evidence="1">
    <location>
        <begin position="23"/>
        <end position="39"/>
    </location>
</feature>
<feature type="chain" id="PRO_5044013139" evidence="2">
    <location>
        <begin position="21"/>
        <end position="135"/>
    </location>
</feature>
<accession>A0AAW0QHA2</accession>
<feature type="region of interest" description="Disordered" evidence="1">
    <location>
        <begin position="23"/>
        <end position="70"/>
    </location>
</feature>
<evidence type="ECO:0000313" key="4">
    <source>
        <dbReference type="Proteomes" id="UP001392437"/>
    </source>
</evidence>
<feature type="signal peptide" evidence="2">
    <location>
        <begin position="1"/>
        <end position="20"/>
    </location>
</feature>
<evidence type="ECO:0000256" key="2">
    <source>
        <dbReference type="SAM" id="SignalP"/>
    </source>
</evidence>
<dbReference type="EMBL" id="JAQQWP010000009">
    <property type="protein sequence ID" value="KAK8099867.1"/>
    <property type="molecule type" value="Genomic_DNA"/>
</dbReference>
<sequence length="135" mass="15328">MHVPGALPLLLVAAPATLLASPMHQQQNQIAGQQQPQRQPTVYSRSQTRNPHHHHHPNQTQTKSHGHKRHHLKLDAFFGHVLHPECAPEKKDECDNCGDDISCEEDPDCEWCYRCVWEPVSPPDVAYCNSTMARM</sequence>
<dbReference type="AlphaFoldDB" id="A0AAW0QHA2"/>
<comment type="caution">
    <text evidence="3">The sequence shown here is derived from an EMBL/GenBank/DDBJ whole genome shotgun (WGS) entry which is preliminary data.</text>
</comment>
<organism evidence="3 4">
    <name type="scientific">Apiospora kogelbergensis</name>
    <dbReference type="NCBI Taxonomy" id="1337665"/>
    <lineage>
        <taxon>Eukaryota</taxon>
        <taxon>Fungi</taxon>
        <taxon>Dikarya</taxon>
        <taxon>Ascomycota</taxon>
        <taxon>Pezizomycotina</taxon>
        <taxon>Sordariomycetes</taxon>
        <taxon>Xylariomycetidae</taxon>
        <taxon>Amphisphaeriales</taxon>
        <taxon>Apiosporaceae</taxon>
        <taxon>Apiospora</taxon>
    </lineage>
</organism>
<keyword evidence="4" id="KW-1185">Reference proteome</keyword>
<keyword evidence="2" id="KW-0732">Signal</keyword>
<name>A0AAW0QHA2_9PEZI</name>
<gene>
    <name evidence="3" type="ORF">PG999_010241</name>
</gene>